<dbReference type="EMBL" id="BQKK01000012">
    <property type="protein sequence ID" value="GJN44008.1"/>
    <property type="molecule type" value="Genomic_DNA"/>
</dbReference>
<gene>
    <name evidence="1" type="ORF">CAT723_24870</name>
</gene>
<protein>
    <submittedName>
        <fullName evidence="1">Uncharacterized protein</fullName>
    </submittedName>
</protein>
<dbReference type="Proteomes" id="UP001054925">
    <property type="component" value="Unassembled WGS sequence"/>
</dbReference>
<name>A0AAV5G487_CORAM</name>
<evidence type="ECO:0000313" key="1">
    <source>
        <dbReference type="EMBL" id="GJN44008.1"/>
    </source>
</evidence>
<organism evidence="1 2">
    <name type="scientific">Corynebacterium ammoniagenes</name>
    <name type="common">Brevibacterium ammoniagenes</name>
    <dbReference type="NCBI Taxonomy" id="1697"/>
    <lineage>
        <taxon>Bacteria</taxon>
        <taxon>Bacillati</taxon>
        <taxon>Actinomycetota</taxon>
        <taxon>Actinomycetes</taxon>
        <taxon>Mycobacteriales</taxon>
        <taxon>Corynebacteriaceae</taxon>
        <taxon>Corynebacterium</taxon>
    </lineage>
</organism>
<accession>A0AAV5G487</accession>
<evidence type="ECO:0000313" key="2">
    <source>
        <dbReference type="Proteomes" id="UP001054925"/>
    </source>
</evidence>
<comment type="caution">
    <text evidence="1">The sequence shown here is derived from an EMBL/GenBank/DDBJ whole genome shotgun (WGS) entry which is preliminary data.</text>
</comment>
<reference evidence="1" key="1">
    <citation type="submission" date="2021-12" db="EMBL/GenBank/DDBJ databases">
        <title>Draft genome sequence of Corynebacterium ammoniagenes strain T-723.</title>
        <authorList>
            <person name="Matsuzawa M."/>
            <person name="Hiratani M."/>
            <person name="Abe I."/>
            <person name="Tsuji Y."/>
            <person name="Nakamura J."/>
        </authorList>
    </citation>
    <scope>NUCLEOTIDE SEQUENCE</scope>
    <source>
        <strain evidence="1">T-723</strain>
    </source>
</reference>
<sequence length="100" mass="11318">MNDELYTVIRIETEMGIAYVGYISNLILVEPGNFEVSLEQFNAQQLWSGQLAGDYLIGAARFDDQDLIVWKAAEDSDRAPATWQELHCNLRAEAQIWLPG</sequence>
<proteinExistence type="predicted"/>
<dbReference type="AlphaFoldDB" id="A0AAV5G487"/>